<organism evidence="1 2">
    <name type="scientific">Panagrolaimus sp. PS1159</name>
    <dbReference type="NCBI Taxonomy" id="55785"/>
    <lineage>
        <taxon>Eukaryota</taxon>
        <taxon>Metazoa</taxon>
        <taxon>Ecdysozoa</taxon>
        <taxon>Nematoda</taxon>
        <taxon>Chromadorea</taxon>
        <taxon>Rhabditida</taxon>
        <taxon>Tylenchina</taxon>
        <taxon>Panagrolaimomorpha</taxon>
        <taxon>Panagrolaimoidea</taxon>
        <taxon>Panagrolaimidae</taxon>
        <taxon>Panagrolaimus</taxon>
    </lineage>
</organism>
<dbReference type="Proteomes" id="UP000887580">
    <property type="component" value="Unplaced"/>
</dbReference>
<evidence type="ECO:0000313" key="2">
    <source>
        <dbReference type="WBParaSite" id="PS1159_v2.g23343.t1"/>
    </source>
</evidence>
<protein>
    <submittedName>
        <fullName evidence="2">Uncharacterized protein</fullName>
    </submittedName>
</protein>
<proteinExistence type="predicted"/>
<dbReference type="WBParaSite" id="PS1159_v2.g23343.t1">
    <property type="protein sequence ID" value="PS1159_v2.g23343.t1"/>
    <property type="gene ID" value="PS1159_v2.g23343"/>
</dbReference>
<name>A0AC35G2F3_9BILA</name>
<accession>A0AC35G2F3</accession>
<reference evidence="2" key="1">
    <citation type="submission" date="2022-11" db="UniProtKB">
        <authorList>
            <consortium name="WormBaseParasite"/>
        </authorList>
    </citation>
    <scope>IDENTIFICATION</scope>
</reference>
<evidence type="ECO:0000313" key="1">
    <source>
        <dbReference type="Proteomes" id="UP000887580"/>
    </source>
</evidence>
<sequence length="385" mass="44042">MLKCAQFKVVKVVNYINEICQNQEGVSTIASAVATIGVPDWVVDLRHRAAHNHLPPLDMFKRACDCLRELIWEKYWSRSIEDAMKWAVPRKVFEDERAKSKIHRHKERACNLISNYVRWKNENPTKIASKLEFSKIPVLVEIDKFIKESADTMIAFLSYDVLILTEEKVDHMGFDKALTDGIWEIPIELQTYWADIIALIHNNQKLMSLLLACLKCMYESNITTFQRKQLSGWVDLLLDMLLIALKRGGQISSNETGQWRKIVKCILNADGDFKPSRAIEIFETTKIFNEKKTSQLVRLTKLRARDLKIAKTISSNKSDDTVNKSLSTSAKNLSFFGNDMNTSVSILIDSNKGKEWCIADVDFSDVPLGLMPDQSSESLYLLIDD</sequence>